<evidence type="ECO:0000256" key="12">
    <source>
        <dbReference type="ARBA" id="ARBA00022908"/>
    </source>
</evidence>
<feature type="compositionally biased region" description="Polar residues" evidence="19">
    <location>
        <begin position="773"/>
        <end position="791"/>
    </location>
</feature>
<dbReference type="InterPro" id="IPR039537">
    <property type="entry name" value="Retrotran_Ty1/copia-like"/>
</dbReference>
<keyword evidence="10" id="KW-0067">ATP-binding</keyword>
<evidence type="ECO:0000256" key="1">
    <source>
        <dbReference type="ARBA" id="ARBA00002180"/>
    </source>
</evidence>
<keyword evidence="5" id="KW-0479">Metal-binding</keyword>
<feature type="compositionally biased region" description="Polar residues" evidence="19">
    <location>
        <begin position="226"/>
        <end position="241"/>
    </location>
</feature>
<evidence type="ECO:0000256" key="6">
    <source>
        <dbReference type="ARBA" id="ARBA00022741"/>
    </source>
</evidence>
<dbReference type="GO" id="GO:0006310">
    <property type="term" value="P:DNA recombination"/>
    <property type="evidence" value="ECO:0007669"/>
    <property type="project" value="UniProtKB-KW"/>
</dbReference>
<feature type="domain" description="CCHC-type" evidence="20">
    <location>
        <begin position="257"/>
        <end position="273"/>
    </location>
</feature>
<evidence type="ECO:0000256" key="15">
    <source>
        <dbReference type="ARBA" id="ARBA00023113"/>
    </source>
</evidence>
<keyword evidence="16" id="KW-0233">DNA recombination</keyword>
<evidence type="ECO:0000259" key="20">
    <source>
        <dbReference type="PROSITE" id="PS50158"/>
    </source>
</evidence>
<reference evidence="23" key="1">
    <citation type="submission" date="2017-03" db="EMBL/GenBank/DDBJ databases">
        <title>Phytopthora megakarya and P. palmivora, two closely related causual agents of cacao black pod achieved similar genome size and gene model numbers by different mechanisms.</title>
        <authorList>
            <person name="Ali S."/>
            <person name="Shao J."/>
            <person name="Larry D.J."/>
            <person name="Kronmiller B."/>
            <person name="Shen D."/>
            <person name="Strem M.D."/>
            <person name="Melnick R.L."/>
            <person name="Guiltinan M.J."/>
            <person name="Tyler B.M."/>
            <person name="Meinhardt L.W."/>
            <person name="Bailey B.A."/>
        </authorList>
    </citation>
    <scope>NUCLEOTIDE SEQUENCE [LARGE SCALE GENOMIC DNA]</scope>
    <source>
        <strain evidence="23">zdho120</strain>
    </source>
</reference>
<evidence type="ECO:0000256" key="7">
    <source>
        <dbReference type="ARBA" id="ARBA00022750"/>
    </source>
</evidence>
<proteinExistence type="predicted"/>
<keyword evidence="23" id="KW-1185">Reference proteome</keyword>
<dbReference type="InterPro" id="IPR054722">
    <property type="entry name" value="PolX-like_BBD"/>
</dbReference>
<dbReference type="GO" id="GO:0006508">
    <property type="term" value="P:proteolysis"/>
    <property type="evidence" value="ECO:0007669"/>
    <property type="project" value="UniProtKB-KW"/>
</dbReference>
<dbReference type="GO" id="GO:0003964">
    <property type="term" value="F:RNA-directed DNA polymerase activity"/>
    <property type="evidence" value="ECO:0007669"/>
    <property type="project" value="UniProtKB-KW"/>
</dbReference>
<dbReference type="GO" id="GO:0015074">
    <property type="term" value="P:DNA integration"/>
    <property type="evidence" value="ECO:0007669"/>
    <property type="project" value="UniProtKB-KW"/>
</dbReference>
<dbReference type="InterPro" id="IPR001584">
    <property type="entry name" value="Integrase_cat-core"/>
</dbReference>
<evidence type="ECO:0000313" key="22">
    <source>
        <dbReference type="EMBL" id="OWZ09397.1"/>
    </source>
</evidence>
<dbReference type="InterPro" id="IPR043502">
    <property type="entry name" value="DNA/RNA_pol_sf"/>
</dbReference>
<dbReference type="SUPFAM" id="SSF56672">
    <property type="entry name" value="DNA/RNA polymerases"/>
    <property type="match status" value="1"/>
</dbReference>
<dbReference type="InterPro" id="IPR036397">
    <property type="entry name" value="RNaseH_sf"/>
</dbReference>
<evidence type="ECO:0000256" key="17">
    <source>
        <dbReference type="ARBA" id="ARBA00023268"/>
    </source>
</evidence>
<protein>
    <submittedName>
        <fullName evidence="22">Polyprotein</fullName>
    </submittedName>
</protein>
<evidence type="ECO:0000256" key="5">
    <source>
        <dbReference type="ARBA" id="ARBA00022723"/>
    </source>
</evidence>
<keyword evidence="4" id="KW-0540">Nuclease</keyword>
<keyword evidence="13" id="KW-0695">RNA-directed DNA polymerase</keyword>
<comment type="caution">
    <text evidence="22">The sequence shown here is derived from an EMBL/GenBank/DDBJ whole genome shotgun (WGS) entry which is preliminary data.</text>
</comment>
<keyword evidence="2" id="KW-1188">Viral release from host cell</keyword>
<dbReference type="Gene3D" id="3.30.420.10">
    <property type="entry name" value="Ribonuclease H-like superfamily/Ribonuclease H"/>
    <property type="match status" value="1"/>
</dbReference>
<dbReference type="PANTHER" id="PTHR42648:SF11">
    <property type="entry name" value="TRANSPOSON TY4-P GAG-POL POLYPROTEIN"/>
    <property type="match status" value="1"/>
</dbReference>
<keyword evidence="7" id="KW-0064">Aspartyl protease</keyword>
<dbReference type="GO" id="GO:0003676">
    <property type="term" value="F:nucleic acid binding"/>
    <property type="evidence" value="ECO:0007669"/>
    <property type="project" value="InterPro"/>
</dbReference>
<keyword evidence="8" id="KW-0255">Endonuclease</keyword>
<evidence type="ECO:0000313" key="23">
    <source>
        <dbReference type="Proteomes" id="UP000198211"/>
    </source>
</evidence>
<gene>
    <name evidence="22" type="ORF">PHMEG_00017907</name>
</gene>
<dbReference type="Proteomes" id="UP000198211">
    <property type="component" value="Unassembled WGS sequence"/>
</dbReference>
<dbReference type="GO" id="GO:0004190">
    <property type="term" value="F:aspartic-type endopeptidase activity"/>
    <property type="evidence" value="ECO:0007669"/>
    <property type="project" value="UniProtKB-KW"/>
</dbReference>
<dbReference type="GO" id="GO:0004519">
    <property type="term" value="F:endonuclease activity"/>
    <property type="evidence" value="ECO:0007669"/>
    <property type="project" value="UniProtKB-KW"/>
</dbReference>
<evidence type="ECO:0000256" key="4">
    <source>
        <dbReference type="ARBA" id="ARBA00022722"/>
    </source>
</evidence>
<dbReference type="CDD" id="cd09272">
    <property type="entry name" value="RNase_HI_RT_Ty1"/>
    <property type="match status" value="1"/>
</dbReference>
<dbReference type="InterPro" id="IPR025724">
    <property type="entry name" value="GAG-pre-integrase_dom"/>
</dbReference>
<keyword evidence="12" id="KW-0229">DNA integration</keyword>
<keyword evidence="6" id="KW-0547">Nucleotide-binding</keyword>
<dbReference type="Pfam" id="PF00098">
    <property type="entry name" value="zf-CCHC"/>
    <property type="match status" value="1"/>
</dbReference>
<evidence type="ECO:0000256" key="9">
    <source>
        <dbReference type="ARBA" id="ARBA00022801"/>
    </source>
</evidence>
<keyword evidence="14" id="KW-0239">DNA-directed DNA polymerase</keyword>
<evidence type="ECO:0000256" key="2">
    <source>
        <dbReference type="ARBA" id="ARBA00022612"/>
    </source>
</evidence>
<dbReference type="SUPFAM" id="SSF53098">
    <property type="entry name" value="Ribonuclease H-like"/>
    <property type="match status" value="1"/>
</dbReference>
<evidence type="ECO:0000256" key="19">
    <source>
        <dbReference type="SAM" id="MobiDB-lite"/>
    </source>
</evidence>
<dbReference type="GO" id="GO:0008270">
    <property type="term" value="F:zinc ion binding"/>
    <property type="evidence" value="ECO:0007669"/>
    <property type="project" value="UniProtKB-KW"/>
</dbReference>
<dbReference type="Gene3D" id="4.10.60.10">
    <property type="entry name" value="Zinc finger, CCHC-type"/>
    <property type="match status" value="1"/>
</dbReference>
<keyword evidence="15" id="KW-0917">Virion maturation</keyword>
<evidence type="ECO:0000256" key="8">
    <source>
        <dbReference type="ARBA" id="ARBA00022759"/>
    </source>
</evidence>
<dbReference type="InterPro" id="IPR036875">
    <property type="entry name" value="Znf_CCHC_sf"/>
</dbReference>
<keyword evidence="9" id="KW-0378">Hydrolase</keyword>
<organism evidence="22 23">
    <name type="scientific">Phytophthora megakarya</name>
    <dbReference type="NCBI Taxonomy" id="4795"/>
    <lineage>
        <taxon>Eukaryota</taxon>
        <taxon>Sar</taxon>
        <taxon>Stramenopiles</taxon>
        <taxon>Oomycota</taxon>
        <taxon>Peronosporomycetes</taxon>
        <taxon>Peronosporales</taxon>
        <taxon>Peronosporaceae</taxon>
        <taxon>Phytophthora</taxon>
    </lineage>
</organism>
<comment type="function">
    <text evidence="1">The aspartyl protease (PR) mediates the proteolytic cleavages of the Gag and Gag-Pol polyproteins after assembly of the VLP.</text>
</comment>
<evidence type="ECO:0000259" key="21">
    <source>
        <dbReference type="PROSITE" id="PS50994"/>
    </source>
</evidence>
<evidence type="ECO:0000256" key="11">
    <source>
        <dbReference type="ARBA" id="ARBA00022842"/>
    </source>
</evidence>
<dbReference type="EMBL" id="NBNE01002807">
    <property type="protein sequence ID" value="OWZ09397.1"/>
    <property type="molecule type" value="Genomic_DNA"/>
</dbReference>
<evidence type="ECO:0000256" key="10">
    <source>
        <dbReference type="ARBA" id="ARBA00022840"/>
    </source>
</evidence>
<keyword evidence="14" id="KW-0808">Transferase</keyword>
<keyword evidence="18" id="KW-0862">Zinc</keyword>
<dbReference type="Pfam" id="PF22936">
    <property type="entry name" value="Pol_BBD"/>
    <property type="match status" value="1"/>
</dbReference>
<keyword evidence="14" id="KW-0548">Nucleotidyltransferase</keyword>
<accession>A0A225VX77</accession>
<dbReference type="SUPFAM" id="SSF57756">
    <property type="entry name" value="Retrovirus zinc finger-like domains"/>
    <property type="match status" value="1"/>
</dbReference>
<name>A0A225VX77_9STRA</name>
<feature type="domain" description="Integrase catalytic" evidence="21">
    <location>
        <begin position="477"/>
        <end position="658"/>
    </location>
</feature>
<dbReference type="InterPro" id="IPR001878">
    <property type="entry name" value="Znf_CCHC"/>
</dbReference>
<evidence type="ECO:0000256" key="18">
    <source>
        <dbReference type="PROSITE-ProRule" id="PRU00047"/>
    </source>
</evidence>
<feature type="region of interest" description="Disordered" evidence="19">
    <location>
        <begin position="217"/>
        <end position="249"/>
    </location>
</feature>
<evidence type="ECO:0000256" key="16">
    <source>
        <dbReference type="ARBA" id="ARBA00023172"/>
    </source>
</evidence>
<feature type="region of interest" description="Disordered" evidence="19">
    <location>
        <begin position="751"/>
        <end position="829"/>
    </location>
</feature>
<sequence>MTSATTATAFTTKLKQFNGTGFPAWGAQVKLVLEIKGLWADVEREAPPADGLAAEAERLRVYSEAVAAGTSGIVAPLTPLHDQLMKLKMASSIILSALTEKLAAEVYLFDHPLAMLRHLRLTYNVKCSASVGAAKREYMRLYLADGDSMTEHIKNTKRVIGDLQEQRVLLSDEEKRQNFMQSLGPAWNGFVGVLEGVLEICQTFEAMVTRCQAEAIRRDQQKNRRSTNGGSKSNAAFSAEQTAGKKGKKKRDMTKVKCYNCQEMGHFARDCTKERVPPKSKSGEAASMAFSVDDAKEDCKRGWIVDSGATSHMTGHVDNLVGVRELVEPRVLTVASGDSLVATAVGQAPLYKHGKEVCVLQEVLYVKGLARNLVSVGAASRRGMTVEFKGVSCAIRASNGVTIQASREASHMYVLEAASKPGEDAAMMTSAAPHVETWHRRLGHLNVPSVQQLLGELKLPWQGVVKQACPTCVSGKLSEKPYAAKEKRVLKKNQILLAIDYVGPMQVTSRDGFTGMANIVVEPFHLDMVYPLREKSSEAQLDAVKDCVAKMKAHAPSFRVAFIKSDNAAEYTGGAFAAYCDKNDIVQEFSTPYSPQQNGKVERGNRVIVEMARSMMLGANLPTAYWADAVVCAGYVRNRCPTKVLDGKTPMEALFGKTPDISNLRVFGCKVQVLVPQEHRKKLDSKTRNGIFIGYATGGAYLVYIPRHGTGETITARSVVFYEDQFLPSEDGEEITISSQLDLLRLDQVSSTPSPRLDTVEEEKEDVAMVPSETATPSEMETPAQPTSGSFQPVGAARLEARLRGDPRREKATAPVRRSSRIPRPSQRKLEYDESHLSMEEVCAMVEERVLPASFDGTNVQDGFIDGELTPSDISNWALGVEPLNLDEVYESDDQNEWEHAMDDEIRSLLEKGTFEVVPLPPGRSAIKSKWVFKKKTLADGSLDKYKARIVAKGYSQRFGEDYTETFSPVVRHSTLRLVLVIVVARRMKRMQLDVKTAFLNSDLDEEIYLEPAEGYTNADGQVWRLRKALYGLKQASRSWYENLRRFLESQGFYQGEADYCLFSKGSADDDDLMIVLVYVDDMLVFATHDEDLALFKAAMEAAYEVNDFEDASYFLGLELQWSPSGDEVTIGQQKYAKTILERFDMDKAMPARTPMEERFRDQLFKAQEEISFRPRPAIGALLYLTVNTRPDMATAVRILAQEIETPTDCLKHGVEHVFRYLCSTQDFGLAYKSSAAKGLTVYCDAAFAVERNAKSATGYAIFYDGCLIEWGSKKQSMVTLSSTEAEYIAMGSGVQECIGISLVLKDLGLEVDHITVFEDNQGAQHLAESKAVTQRSRHIDTKYHWLREKVKEGHIRIKYCPTAEMIADHFTKALGVTKFQYFRDRLAVRRVGVLERQRR</sequence>
<evidence type="ECO:0000256" key="13">
    <source>
        <dbReference type="ARBA" id="ARBA00022918"/>
    </source>
</evidence>
<feature type="compositionally biased region" description="Basic and acidic residues" evidence="19">
    <location>
        <begin position="799"/>
        <end position="812"/>
    </location>
</feature>
<evidence type="ECO:0000256" key="3">
    <source>
        <dbReference type="ARBA" id="ARBA00022670"/>
    </source>
</evidence>
<dbReference type="InterPro" id="IPR013103">
    <property type="entry name" value="RVT_2"/>
</dbReference>
<dbReference type="Pfam" id="PF13976">
    <property type="entry name" value="gag_pre-integrs"/>
    <property type="match status" value="1"/>
</dbReference>
<evidence type="ECO:0000256" key="14">
    <source>
        <dbReference type="ARBA" id="ARBA00022932"/>
    </source>
</evidence>
<keyword evidence="11" id="KW-0460">Magnesium</keyword>
<keyword evidence="3" id="KW-0645">Protease</keyword>
<dbReference type="PROSITE" id="PS50994">
    <property type="entry name" value="INTEGRASE"/>
    <property type="match status" value="1"/>
</dbReference>
<keyword evidence="17" id="KW-0511">Multifunctional enzyme</keyword>
<dbReference type="GO" id="GO:0005524">
    <property type="term" value="F:ATP binding"/>
    <property type="evidence" value="ECO:0007669"/>
    <property type="project" value="UniProtKB-KW"/>
</dbReference>
<dbReference type="Pfam" id="PF25597">
    <property type="entry name" value="SH3_retrovirus"/>
    <property type="match status" value="1"/>
</dbReference>
<dbReference type="SMART" id="SM00343">
    <property type="entry name" value="ZnF_C2HC"/>
    <property type="match status" value="1"/>
</dbReference>
<dbReference type="InterPro" id="IPR012337">
    <property type="entry name" value="RNaseH-like_sf"/>
</dbReference>
<dbReference type="Pfam" id="PF07727">
    <property type="entry name" value="RVT_2"/>
    <property type="match status" value="1"/>
</dbReference>
<dbReference type="PROSITE" id="PS50158">
    <property type="entry name" value="ZF_CCHC"/>
    <property type="match status" value="1"/>
</dbReference>
<dbReference type="InterPro" id="IPR057670">
    <property type="entry name" value="SH3_retrovirus"/>
</dbReference>
<keyword evidence="18" id="KW-0863">Zinc-finger</keyword>
<dbReference type="PANTHER" id="PTHR42648">
    <property type="entry name" value="TRANSPOSASE, PUTATIVE-RELATED"/>
    <property type="match status" value="1"/>
</dbReference>
<dbReference type="GO" id="GO:0003887">
    <property type="term" value="F:DNA-directed DNA polymerase activity"/>
    <property type="evidence" value="ECO:0007669"/>
    <property type="project" value="UniProtKB-KW"/>
</dbReference>
<dbReference type="OrthoDB" id="116101at2759"/>